<dbReference type="PANTHER" id="PTHR21064:SF6">
    <property type="entry name" value="AMINOGLYCOSIDE PHOSPHOTRANSFERASE DOMAIN-CONTAINING PROTEIN"/>
    <property type="match status" value="1"/>
</dbReference>
<dbReference type="PANTHER" id="PTHR21064">
    <property type="entry name" value="AMINOGLYCOSIDE PHOSPHOTRANSFERASE DOMAIN-CONTAINING PROTEIN-RELATED"/>
    <property type="match status" value="1"/>
</dbReference>
<dbReference type="InterPro" id="IPR011009">
    <property type="entry name" value="Kinase-like_dom_sf"/>
</dbReference>
<comment type="similarity">
    <text evidence="1">Belongs to the pseudomonas-type ThrB family.</text>
</comment>
<dbReference type="Pfam" id="PF01636">
    <property type="entry name" value="APH"/>
    <property type="match status" value="1"/>
</dbReference>
<reference evidence="4" key="1">
    <citation type="journal article" date="2019" name="Int. J. Syst. Evol. Microbiol.">
        <title>The Global Catalogue of Microorganisms (GCM) 10K type strain sequencing project: providing services to taxonomists for standard genome sequencing and annotation.</title>
        <authorList>
            <consortium name="The Broad Institute Genomics Platform"/>
            <consortium name="The Broad Institute Genome Sequencing Center for Infectious Disease"/>
            <person name="Wu L."/>
            <person name="Ma J."/>
        </authorList>
    </citation>
    <scope>NUCLEOTIDE SEQUENCE [LARGE SCALE GENOMIC DNA]</scope>
    <source>
        <strain evidence="4">JCM 9731</strain>
    </source>
</reference>
<proteinExistence type="inferred from homology"/>
<name>A0ABP3G638_9BACI</name>
<dbReference type="InterPro" id="IPR050249">
    <property type="entry name" value="Pseudomonas-type_ThrB"/>
</dbReference>
<dbReference type="SUPFAM" id="SSF56112">
    <property type="entry name" value="Protein kinase-like (PK-like)"/>
    <property type="match status" value="1"/>
</dbReference>
<sequence>MDNQYKNLIENALSQYGIYKYNSVFIRHNENITLKITDYIDNKSYLLRIHIPITPNLRGVQHTLEGLKAEMELLDNIAEQISLHIQKPIKNKLGSFVSTIIDSTNNICSLATLLTWVEGEAYTGNELNSDELAYEVGSVLARLHNFSSQWTIPQPFTRPVYDMEKYTDLTERLQYGIQKNLFTSEHFDIIVDTRKYIKSVFTDLRKTRDNWGIIHADLQGGNIIVHKNTVIPIDFGFSGYGYFLFDIGLTLASFSTKLRKKVLEGYKSLRDIDDADEQMISAGFILGIFGAFGFHINNPKYHEWIQRRIPYVAQEYCLSLLDKKSFILTIE</sequence>
<organism evidence="3 4">
    <name type="scientific">Bacillus carboniphilus</name>
    <dbReference type="NCBI Taxonomy" id="86663"/>
    <lineage>
        <taxon>Bacteria</taxon>
        <taxon>Bacillati</taxon>
        <taxon>Bacillota</taxon>
        <taxon>Bacilli</taxon>
        <taxon>Bacillales</taxon>
        <taxon>Bacillaceae</taxon>
        <taxon>Bacillus</taxon>
    </lineage>
</organism>
<evidence type="ECO:0000259" key="2">
    <source>
        <dbReference type="Pfam" id="PF01636"/>
    </source>
</evidence>
<dbReference type="Proteomes" id="UP001500782">
    <property type="component" value="Unassembled WGS sequence"/>
</dbReference>
<dbReference type="EMBL" id="BAAADJ010000043">
    <property type="protein sequence ID" value="GAA0335939.1"/>
    <property type="molecule type" value="Genomic_DNA"/>
</dbReference>
<evidence type="ECO:0000313" key="4">
    <source>
        <dbReference type="Proteomes" id="UP001500782"/>
    </source>
</evidence>
<feature type="domain" description="Aminoglycoside phosphotransferase" evidence="2">
    <location>
        <begin position="44"/>
        <end position="267"/>
    </location>
</feature>
<comment type="caution">
    <text evidence="3">The sequence shown here is derived from an EMBL/GenBank/DDBJ whole genome shotgun (WGS) entry which is preliminary data.</text>
</comment>
<evidence type="ECO:0000313" key="3">
    <source>
        <dbReference type="EMBL" id="GAA0335939.1"/>
    </source>
</evidence>
<protein>
    <submittedName>
        <fullName evidence="3">Phosphotransferase</fullName>
    </submittedName>
</protein>
<dbReference type="Gene3D" id="3.90.1200.10">
    <property type="match status" value="1"/>
</dbReference>
<gene>
    <name evidence="3" type="ORF">GCM10008967_27930</name>
</gene>
<dbReference type="RefSeq" id="WP_343800064.1">
    <property type="nucleotide sequence ID" value="NZ_BAAADJ010000043.1"/>
</dbReference>
<evidence type="ECO:0000256" key="1">
    <source>
        <dbReference type="ARBA" id="ARBA00038240"/>
    </source>
</evidence>
<accession>A0ABP3G638</accession>
<keyword evidence="4" id="KW-1185">Reference proteome</keyword>
<dbReference type="InterPro" id="IPR002575">
    <property type="entry name" value="Aminoglycoside_PTrfase"/>
</dbReference>